<dbReference type="Pfam" id="PF05714">
    <property type="entry name" value="PFam54_60"/>
    <property type="match status" value="1"/>
</dbReference>
<gene>
    <name evidence="1" type="ORF">BOFE_08730</name>
</gene>
<dbReference type="InterPro" id="IPR008421">
    <property type="entry name" value="Borrelia_lipoprotein_PFam54/60"/>
</dbReference>
<protein>
    <recommendedName>
        <fullName evidence="3">Lipoprotein</fullName>
    </recommendedName>
</protein>
<keyword evidence="1" id="KW-0614">Plasmid</keyword>
<organism evidence="1 2">
    <name type="scientific">Candidatus Borrelia fainii</name>
    <dbReference type="NCBI Taxonomy" id="2518322"/>
    <lineage>
        <taxon>Bacteria</taxon>
        <taxon>Pseudomonadati</taxon>
        <taxon>Spirochaetota</taxon>
        <taxon>Spirochaetia</taxon>
        <taxon>Spirochaetales</taxon>
        <taxon>Borreliaceae</taxon>
        <taxon>Borrelia</taxon>
    </lineage>
</organism>
<dbReference type="EMBL" id="AP027071">
    <property type="protein sequence ID" value="BDU63333.1"/>
    <property type="molecule type" value="Genomic_DNA"/>
</dbReference>
<keyword evidence="2" id="KW-1185">Reference proteome</keyword>
<reference evidence="1 2" key="1">
    <citation type="submission" date="2022-11" db="EMBL/GenBank/DDBJ databases">
        <title>Genome sequence of clinical isolate of the human pathogenic Borrelia fainii.</title>
        <authorList>
            <person name="Itokawa K."/>
            <person name="Sato K."/>
            <person name="Qiu Y."/>
        </authorList>
    </citation>
    <scope>NUCLEOTIDE SEQUENCE [LARGE SCALE GENOMIC DNA]</scope>
    <source>
        <strain evidence="1 2">Qtaro</strain>
        <plasmid evidence="1 2">p100</plasmid>
    </source>
</reference>
<dbReference type="PROSITE" id="PS51257">
    <property type="entry name" value="PROKAR_LIPOPROTEIN"/>
    <property type="match status" value="1"/>
</dbReference>
<accession>A0ABM8DL65</accession>
<sequence length="283" mass="31748">MAKVFVVIFVMISLGFLIVGCTAPMGIAESIGIVGQRGPKGISGLEGDAGLRGDAGEKAGRGDIAILMTSLSNLKRSYYANIDEFNLQKNDIDTKALFDHIVFKGLFKLNNPKNGRDDVYASLKHNIEDIQTVKQIVESLTNSSNSMLEGYAKDLLIFLRDSARCIKEVIYLLENELDILQKSNDLEGISELSAMLVEMLYRREGVLDAIRNVLDSTKLFLVNLFILHHIENVRFKLDPIVLLNGKIHKKIYVDYESLKNLRDAIEKKVNNIKRILDTAILYD</sequence>
<dbReference type="RefSeq" id="WP_281862165.1">
    <property type="nucleotide sequence ID" value="NZ_AP027071.1"/>
</dbReference>
<name>A0ABM8DL65_9SPIR</name>
<evidence type="ECO:0008006" key="3">
    <source>
        <dbReference type="Google" id="ProtNLM"/>
    </source>
</evidence>
<geneLocation type="plasmid" evidence="1 2">
    <name>p100</name>
</geneLocation>
<evidence type="ECO:0000313" key="1">
    <source>
        <dbReference type="EMBL" id="BDU63333.1"/>
    </source>
</evidence>
<evidence type="ECO:0000313" key="2">
    <source>
        <dbReference type="Proteomes" id="UP001317516"/>
    </source>
</evidence>
<dbReference type="Proteomes" id="UP001317516">
    <property type="component" value="Plasmid p100"/>
</dbReference>
<proteinExistence type="predicted"/>